<sequence length="528" mass="56191">MRVSVLSIVAIGPLRGLAAFAPRWDDVKAKHTWNSVPENWENLGHPPAGTTIEIHIGLRAKNENALIDALYQVRSPGRPKYGAHLSREEVAELVAPPSDVLELVNAWLEYYGIPPSAISTKHGGSWLTVIGIPVPQANELLSASYQLYQHIGTNDTVLCTLSYGLPTTLLEHVQNVAPATNFGFPCTPWQGPLMRHDGAAGAQKKVPTGGPGTTSRYVSLAADRNVLGVVGLLGDYPSPDDLREFMNEYRFDATSATYSVVQIKDGGTLPPSRFRLHIYSTALAAQIPWTVSTPYGMTEYTVPPDYASYMCSLYARLGVRGASVLVSSGNDGVGHGNCLVPDGSGNSRVQFLPSFPSTCPWVTSVGGTTGYNPEVAASLSGGGFSVYFPRPPCQNSAVPTFLQSLGSRYNGLYNPGGRGVPDIAVQAIDFGIIVNAESSMMDGTSCATPAAAGIISLLNDYRISIGRPPLGFLNLWLYGVCLPGLNDITSGSNPGCNTDGFSAVPGWDPVTGLGSLDFERLVGILSRW</sequence>
<dbReference type="CDD" id="cd04056">
    <property type="entry name" value="Peptidases_S53"/>
    <property type="match status" value="1"/>
</dbReference>
<dbReference type="Gene3D" id="3.40.50.200">
    <property type="entry name" value="Peptidase S8/S53 domain"/>
    <property type="match status" value="1"/>
</dbReference>
<feature type="domain" description="Peptidase S53" evidence="12">
    <location>
        <begin position="163"/>
        <end position="528"/>
    </location>
</feature>
<dbReference type="GO" id="GO:0006508">
    <property type="term" value="P:proteolysis"/>
    <property type="evidence" value="ECO:0007669"/>
    <property type="project" value="UniProtKB-KW"/>
</dbReference>
<keyword evidence="14" id="KW-1185">Reference proteome</keyword>
<keyword evidence="5" id="KW-0645">Protease</keyword>
<dbReference type="EMBL" id="JAKELL010000028">
    <property type="protein sequence ID" value="KAH8990963.1"/>
    <property type="molecule type" value="Genomic_DNA"/>
</dbReference>
<comment type="subcellular location">
    <subcellularLocation>
        <location evidence="3">Secreted</location>
        <location evidence="3">Extracellular space</location>
    </subcellularLocation>
</comment>
<dbReference type="GO" id="GO:0046872">
    <property type="term" value="F:metal ion binding"/>
    <property type="evidence" value="ECO:0007669"/>
    <property type="project" value="UniProtKB-UniRule"/>
</dbReference>
<keyword evidence="7" id="KW-0378">Hydrolase</keyword>
<evidence type="ECO:0000256" key="2">
    <source>
        <dbReference type="ARBA" id="ARBA00002451"/>
    </source>
</evidence>
<evidence type="ECO:0000256" key="8">
    <source>
        <dbReference type="ARBA" id="ARBA00022825"/>
    </source>
</evidence>
<evidence type="ECO:0000256" key="9">
    <source>
        <dbReference type="ARBA" id="ARBA00022837"/>
    </source>
</evidence>
<evidence type="ECO:0000256" key="4">
    <source>
        <dbReference type="ARBA" id="ARBA00012462"/>
    </source>
</evidence>
<dbReference type="GO" id="GO:0004252">
    <property type="term" value="F:serine-type endopeptidase activity"/>
    <property type="evidence" value="ECO:0007669"/>
    <property type="project" value="InterPro"/>
</dbReference>
<evidence type="ECO:0000256" key="6">
    <source>
        <dbReference type="ARBA" id="ARBA00022723"/>
    </source>
</evidence>
<evidence type="ECO:0000259" key="12">
    <source>
        <dbReference type="PROSITE" id="PS51695"/>
    </source>
</evidence>
<dbReference type="GO" id="GO:0008240">
    <property type="term" value="F:tripeptidyl-peptidase activity"/>
    <property type="evidence" value="ECO:0007669"/>
    <property type="project" value="UniProtKB-EC"/>
</dbReference>
<comment type="function">
    <text evidence="2">Secreted tripeptidyl-peptidase which degrades proteins at acidic pHs and is involved in virulence.</text>
</comment>
<proteinExistence type="predicted"/>
<organism evidence="13 14">
    <name type="scientific">Lactarius akahatsu</name>
    <dbReference type="NCBI Taxonomy" id="416441"/>
    <lineage>
        <taxon>Eukaryota</taxon>
        <taxon>Fungi</taxon>
        <taxon>Dikarya</taxon>
        <taxon>Basidiomycota</taxon>
        <taxon>Agaricomycotina</taxon>
        <taxon>Agaricomycetes</taxon>
        <taxon>Russulales</taxon>
        <taxon>Russulaceae</taxon>
        <taxon>Lactarius</taxon>
    </lineage>
</organism>
<dbReference type="Pfam" id="PF00082">
    <property type="entry name" value="Peptidase_S8"/>
    <property type="match status" value="1"/>
</dbReference>
<dbReference type="InterPro" id="IPR000209">
    <property type="entry name" value="Peptidase_S8/S53_dom"/>
</dbReference>
<dbReference type="PANTHER" id="PTHR14218">
    <property type="entry name" value="PROTEASE S8 TRIPEPTIDYL PEPTIDASE I CLN2"/>
    <property type="match status" value="1"/>
</dbReference>
<dbReference type="InterPro" id="IPR050819">
    <property type="entry name" value="Tripeptidyl-peptidase_I"/>
</dbReference>
<comment type="catalytic activity">
    <reaction evidence="1">
        <text>Release of an N-terminal tripeptide from a polypeptide.</text>
        <dbReference type="EC" id="3.4.14.10"/>
    </reaction>
</comment>
<feature type="binding site" evidence="11">
    <location>
        <position position="488"/>
    </location>
    <ligand>
        <name>Ca(2+)</name>
        <dbReference type="ChEBI" id="CHEBI:29108"/>
    </ligand>
</feature>
<accession>A0AAD4Q7T7</accession>
<reference evidence="13" key="1">
    <citation type="submission" date="2022-01" db="EMBL/GenBank/DDBJ databases">
        <title>Comparative genomics reveals a dynamic genome evolution in the ectomycorrhizal milk-cap (Lactarius) mushrooms.</title>
        <authorList>
            <consortium name="DOE Joint Genome Institute"/>
            <person name="Lebreton A."/>
            <person name="Tang N."/>
            <person name="Kuo A."/>
            <person name="LaButti K."/>
            <person name="Drula E."/>
            <person name="Barry K."/>
            <person name="Clum A."/>
            <person name="Lipzen A."/>
            <person name="Mousain D."/>
            <person name="Ng V."/>
            <person name="Wang R."/>
            <person name="Wang X."/>
            <person name="Dai Y."/>
            <person name="Henrissat B."/>
            <person name="Grigoriev I.V."/>
            <person name="Guerin-Laguette A."/>
            <person name="Yu F."/>
            <person name="Martin F.M."/>
        </authorList>
    </citation>
    <scope>NUCLEOTIDE SEQUENCE</scope>
    <source>
        <strain evidence="13">QP</strain>
    </source>
</reference>
<evidence type="ECO:0000313" key="14">
    <source>
        <dbReference type="Proteomes" id="UP001201163"/>
    </source>
</evidence>
<dbReference type="AlphaFoldDB" id="A0AAD4Q7T7"/>
<dbReference type="PANTHER" id="PTHR14218:SF10">
    <property type="entry name" value="PEPTIDASE S53 DOMAIN-CONTAINING PROTEIN"/>
    <property type="match status" value="1"/>
</dbReference>
<feature type="binding site" evidence="11">
    <location>
        <position position="508"/>
    </location>
    <ligand>
        <name>Ca(2+)</name>
        <dbReference type="ChEBI" id="CHEBI:29108"/>
    </ligand>
</feature>
<name>A0AAD4Q7T7_9AGAM</name>
<dbReference type="Proteomes" id="UP001201163">
    <property type="component" value="Unassembled WGS sequence"/>
</dbReference>
<feature type="binding site" evidence="11">
    <location>
        <position position="487"/>
    </location>
    <ligand>
        <name>Ca(2+)</name>
        <dbReference type="ChEBI" id="CHEBI:29108"/>
    </ligand>
</feature>
<dbReference type="SMART" id="SM00944">
    <property type="entry name" value="Pro-kuma_activ"/>
    <property type="match status" value="1"/>
</dbReference>
<dbReference type="EC" id="3.4.14.10" evidence="4"/>
<keyword evidence="6 11" id="KW-0479">Metal-binding</keyword>
<dbReference type="InterPro" id="IPR015366">
    <property type="entry name" value="S53_propep"/>
</dbReference>
<dbReference type="CDD" id="cd11377">
    <property type="entry name" value="Pro-peptidase_S53"/>
    <property type="match status" value="1"/>
</dbReference>
<comment type="caution">
    <text evidence="13">The sequence shown here is derived from an EMBL/GenBank/DDBJ whole genome shotgun (WGS) entry which is preliminary data.</text>
</comment>
<keyword evidence="10" id="KW-0865">Zymogen</keyword>
<comment type="cofactor">
    <cofactor evidence="11">
        <name>Ca(2+)</name>
        <dbReference type="ChEBI" id="CHEBI:29108"/>
    </cofactor>
    <text evidence="11">Binds 1 Ca(2+) ion per subunit.</text>
</comment>
<dbReference type="PROSITE" id="PS00138">
    <property type="entry name" value="SUBTILASE_SER"/>
    <property type="match status" value="1"/>
</dbReference>
<evidence type="ECO:0000256" key="5">
    <source>
        <dbReference type="ARBA" id="ARBA00022670"/>
    </source>
</evidence>
<evidence type="ECO:0000313" key="13">
    <source>
        <dbReference type="EMBL" id="KAH8990963.1"/>
    </source>
</evidence>
<dbReference type="InterPro" id="IPR036852">
    <property type="entry name" value="Peptidase_S8/S53_dom_sf"/>
</dbReference>
<feature type="binding site" evidence="11">
    <location>
        <position position="506"/>
    </location>
    <ligand>
        <name>Ca(2+)</name>
        <dbReference type="ChEBI" id="CHEBI:29108"/>
    </ligand>
</feature>
<keyword evidence="8" id="KW-0720">Serine protease</keyword>
<protein>
    <recommendedName>
        <fullName evidence="4">tripeptidyl-peptidase II</fullName>
        <ecNumber evidence="4">3.4.14.10</ecNumber>
    </recommendedName>
</protein>
<keyword evidence="9 11" id="KW-0106">Calcium</keyword>
<evidence type="ECO:0000256" key="11">
    <source>
        <dbReference type="PROSITE-ProRule" id="PRU01032"/>
    </source>
</evidence>
<gene>
    <name evidence="13" type="ORF">EDB92DRAFT_1946135</name>
</gene>
<dbReference type="SUPFAM" id="SSF52743">
    <property type="entry name" value="Subtilisin-like"/>
    <property type="match status" value="1"/>
</dbReference>
<dbReference type="Pfam" id="PF09286">
    <property type="entry name" value="Pro-kuma_activ"/>
    <property type="match status" value="1"/>
</dbReference>
<dbReference type="SUPFAM" id="SSF54897">
    <property type="entry name" value="Protease propeptides/inhibitors"/>
    <property type="match status" value="1"/>
</dbReference>
<dbReference type="GO" id="GO:0005576">
    <property type="term" value="C:extracellular region"/>
    <property type="evidence" value="ECO:0007669"/>
    <property type="project" value="UniProtKB-SubCell"/>
</dbReference>
<evidence type="ECO:0000256" key="7">
    <source>
        <dbReference type="ARBA" id="ARBA00022801"/>
    </source>
</evidence>
<evidence type="ECO:0000256" key="10">
    <source>
        <dbReference type="ARBA" id="ARBA00023145"/>
    </source>
</evidence>
<dbReference type="InterPro" id="IPR023828">
    <property type="entry name" value="Peptidase_S8_Ser-AS"/>
</dbReference>
<dbReference type="InterPro" id="IPR030400">
    <property type="entry name" value="Sedolisin_dom"/>
</dbReference>
<comment type="caution">
    <text evidence="11">Lacks conserved residue(s) required for the propagation of feature annotation.</text>
</comment>
<evidence type="ECO:0000256" key="3">
    <source>
        <dbReference type="ARBA" id="ARBA00004239"/>
    </source>
</evidence>
<dbReference type="PROSITE" id="PS51695">
    <property type="entry name" value="SEDOLISIN"/>
    <property type="match status" value="1"/>
</dbReference>
<evidence type="ECO:0000256" key="1">
    <source>
        <dbReference type="ARBA" id="ARBA00001910"/>
    </source>
</evidence>